<accession>A0A2X4V1Z0</accession>
<dbReference type="PANTHER" id="PTHR30472:SF70">
    <property type="entry name" value="MOLYBDATE IMPORT SYSTEM PERMEASE PROTEIN MOLB"/>
    <property type="match status" value="1"/>
</dbReference>
<dbReference type="FunFam" id="1.10.3470.10:FF:000001">
    <property type="entry name" value="Vitamin B12 ABC transporter permease BtuC"/>
    <property type="match status" value="1"/>
</dbReference>
<feature type="transmembrane region" description="Helical" evidence="8">
    <location>
        <begin position="289"/>
        <end position="305"/>
    </location>
</feature>
<feature type="transmembrane region" description="Helical" evidence="8">
    <location>
        <begin position="241"/>
        <end position="260"/>
    </location>
</feature>
<dbReference type="GO" id="GO:0005886">
    <property type="term" value="C:plasma membrane"/>
    <property type="evidence" value="ECO:0007669"/>
    <property type="project" value="UniProtKB-SubCell"/>
</dbReference>
<dbReference type="KEGG" id="lri:NCTC12151_01788"/>
<dbReference type="AlphaFoldDB" id="A0A2X4V1Z0"/>
<keyword evidence="3" id="KW-0813">Transport</keyword>
<feature type="transmembrane region" description="Helical" evidence="8">
    <location>
        <begin position="317"/>
        <end position="336"/>
    </location>
</feature>
<dbReference type="GO" id="GO:0022857">
    <property type="term" value="F:transmembrane transporter activity"/>
    <property type="evidence" value="ECO:0007669"/>
    <property type="project" value="InterPro"/>
</dbReference>
<name>A0A2X4V1Z0_9GAMM</name>
<evidence type="ECO:0000256" key="5">
    <source>
        <dbReference type="ARBA" id="ARBA00022692"/>
    </source>
</evidence>
<feature type="transmembrane region" description="Helical" evidence="8">
    <location>
        <begin position="74"/>
        <end position="95"/>
    </location>
</feature>
<dbReference type="PANTHER" id="PTHR30472">
    <property type="entry name" value="FERRIC ENTEROBACTIN TRANSPORT SYSTEM PERMEASE PROTEIN"/>
    <property type="match status" value="1"/>
</dbReference>
<dbReference type="GO" id="GO:0033214">
    <property type="term" value="P:siderophore-iron import into cell"/>
    <property type="evidence" value="ECO:0007669"/>
    <property type="project" value="TreeGrafter"/>
</dbReference>
<evidence type="ECO:0000256" key="3">
    <source>
        <dbReference type="ARBA" id="ARBA00022448"/>
    </source>
</evidence>
<evidence type="ECO:0000256" key="6">
    <source>
        <dbReference type="ARBA" id="ARBA00022989"/>
    </source>
</evidence>
<keyword evidence="6 8" id="KW-1133">Transmembrane helix</keyword>
<reference evidence="9 10" key="1">
    <citation type="submission" date="2018-06" db="EMBL/GenBank/DDBJ databases">
        <authorList>
            <consortium name="Pathogen Informatics"/>
            <person name="Doyle S."/>
        </authorList>
    </citation>
    <scope>NUCLEOTIDE SEQUENCE [LARGE SCALE GENOMIC DNA]</scope>
    <source>
        <strain evidence="9 10">NCTC12151</strain>
    </source>
</reference>
<feature type="transmembrane region" description="Helical" evidence="8">
    <location>
        <begin position="266"/>
        <end position="282"/>
    </location>
</feature>
<dbReference type="CDD" id="cd06550">
    <property type="entry name" value="TM_ABC_iron-siderophores_like"/>
    <property type="match status" value="1"/>
</dbReference>
<dbReference type="InterPro" id="IPR000522">
    <property type="entry name" value="ABC_transptr_permease_BtuC"/>
</dbReference>
<sequence>MKPNSVIRGAYPRRTIALLVLATLAVGVFSLGLGQYHLSLGNILTILKTPFYTDGAPFSATEHHIVWTVRLPRVLMAFCAGSALALSGAALQGVFHNPLVDPHIIGVTSGAAFGGALAILLGFSPWLLTASTFSFGLLALLLVYTVAYFMGQGNRMVLVLAGVILSGFFSALVSLIQYMADTEETLPSIVFWLLGSFATASWPKLLIVSSVLLIAGSLLLRLRWRINLLSLGERQAQTLSVSVVGTRWLILVLCALVVAAQVSVSGSIGWIGLVIPHLARFLVGTDHRYLLPASLLLGGAFMIAVDDIARTLTSAEIPIGIITALLGAPVFALLLFKNARRPL</sequence>
<comment type="similarity">
    <text evidence="2">Belongs to the binding-protein-dependent transport system permease family. FecCD subfamily.</text>
</comment>
<feature type="transmembrane region" description="Helical" evidence="8">
    <location>
        <begin position="107"/>
        <end position="127"/>
    </location>
</feature>
<dbReference type="Gene3D" id="1.10.3470.10">
    <property type="entry name" value="ABC transporter involved in vitamin B12 uptake, BtuC"/>
    <property type="match status" value="1"/>
</dbReference>
<keyword evidence="7 8" id="KW-0472">Membrane</keyword>
<keyword evidence="5 8" id="KW-0812">Transmembrane</keyword>
<dbReference type="SUPFAM" id="SSF81345">
    <property type="entry name" value="ABC transporter involved in vitamin B12 uptake, BtuC"/>
    <property type="match status" value="1"/>
</dbReference>
<comment type="subcellular location">
    <subcellularLocation>
        <location evidence="1">Cell membrane</location>
        <topology evidence="1">Multi-pass membrane protein</topology>
    </subcellularLocation>
</comment>
<evidence type="ECO:0000256" key="8">
    <source>
        <dbReference type="SAM" id="Phobius"/>
    </source>
</evidence>
<feature type="transmembrane region" description="Helical" evidence="8">
    <location>
        <begin position="200"/>
        <end position="220"/>
    </location>
</feature>
<dbReference type="Proteomes" id="UP000249005">
    <property type="component" value="Chromosome 1"/>
</dbReference>
<dbReference type="RefSeq" id="WP_111740316.1">
    <property type="nucleotide sequence ID" value="NZ_LR698987.1"/>
</dbReference>
<protein>
    <submittedName>
        <fullName evidence="9">Probable ABC transporter permease protein HI_1471</fullName>
    </submittedName>
</protein>
<keyword evidence="4" id="KW-1003">Cell membrane</keyword>
<gene>
    <name evidence="9" type="ORF">NCTC12151_01788</name>
</gene>
<evidence type="ECO:0000256" key="2">
    <source>
        <dbReference type="ARBA" id="ARBA00007935"/>
    </source>
</evidence>
<evidence type="ECO:0000313" key="9">
    <source>
        <dbReference type="EMBL" id="SQI40902.1"/>
    </source>
</evidence>
<feature type="transmembrane region" description="Helical" evidence="8">
    <location>
        <begin position="157"/>
        <end position="180"/>
    </location>
</feature>
<proteinExistence type="inferred from homology"/>
<keyword evidence="10" id="KW-1185">Reference proteome</keyword>
<evidence type="ECO:0000256" key="7">
    <source>
        <dbReference type="ARBA" id="ARBA00023136"/>
    </source>
</evidence>
<dbReference type="EMBL" id="LS483470">
    <property type="protein sequence ID" value="SQI40902.1"/>
    <property type="molecule type" value="Genomic_DNA"/>
</dbReference>
<evidence type="ECO:0000256" key="1">
    <source>
        <dbReference type="ARBA" id="ARBA00004651"/>
    </source>
</evidence>
<dbReference type="Pfam" id="PF01032">
    <property type="entry name" value="FecCD"/>
    <property type="match status" value="1"/>
</dbReference>
<evidence type="ECO:0000256" key="4">
    <source>
        <dbReference type="ARBA" id="ARBA00022475"/>
    </source>
</evidence>
<organism evidence="9 10">
    <name type="scientific">Leminorella richardii</name>
    <dbReference type="NCBI Taxonomy" id="158841"/>
    <lineage>
        <taxon>Bacteria</taxon>
        <taxon>Pseudomonadati</taxon>
        <taxon>Pseudomonadota</taxon>
        <taxon>Gammaproteobacteria</taxon>
        <taxon>Enterobacterales</taxon>
        <taxon>Budviciaceae</taxon>
        <taxon>Leminorella</taxon>
    </lineage>
</organism>
<feature type="transmembrane region" description="Helical" evidence="8">
    <location>
        <begin position="133"/>
        <end position="150"/>
    </location>
</feature>
<dbReference type="InterPro" id="IPR037294">
    <property type="entry name" value="ABC_BtuC-like"/>
</dbReference>
<dbReference type="OrthoDB" id="9055647at2"/>
<evidence type="ECO:0000313" key="10">
    <source>
        <dbReference type="Proteomes" id="UP000249005"/>
    </source>
</evidence>